<keyword evidence="2" id="KW-0326">Glycosidase</keyword>
<evidence type="ECO:0000313" key="4">
    <source>
        <dbReference type="EMBL" id="SDT04933.1"/>
    </source>
</evidence>
<reference evidence="4 5" key="1">
    <citation type="submission" date="2016-10" db="EMBL/GenBank/DDBJ databases">
        <authorList>
            <person name="de Groot N.N."/>
        </authorList>
    </citation>
    <scope>NUCLEOTIDE SEQUENCE [LARGE SCALE GENOMIC DNA]</scope>
    <source>
        <strain evidence="4 5">MP1X4</strain>
    </source>
</reference>
<dbReference type="InterPro" id="IPR036452">
    <property type="entry name" value="Ribo_hydro-like"/>
</dbReference>
<dbReference type="GO" id="GO:0008477">
    <property type="term" value="F:purine nucleosidase activity"/>
    <property type="evidence" value="ECO:0007669"/>
    <property type="project" value="TreeGrafter"/>
</dbReference>
<protein>
    <submittedName>
        <fullName evidence="4">Inosine-uridine preferring nucleoside hydrolase</fullName>
    </submittedName>
</protein>
<dbReference type="GO" id="GO:0006152">
    <property type="term" value="P:purine nucleoside catabolic process"/>
    <property type="evidence" value="ECO:0007669"/>
    <property type="project" value="TreeGrafter"/>
</dbReference>
<gene>
    <name evidence="4" type="ORF">SAMN05216490_2374</name>
</gene>
<dbReference type="AlphaFoldDB" id="A0A1H1X6F2"/>
<accession>A0A1H1X6F2</accession>
<keyword evidence="1 4" id="KW-0378">Hydrolase</keyword>
<dbReference type="Proteomes" id="UP000199679">
    <property type="component" value="Chromosome I"/>
</dbReference>
<dbReference type="SUPFAM" id="SSF53590">
    <property type="entry name" value="Nucleoside hydrolase"/>
    <property type="match status" value="1"/>
</dbReference>
<evidence type="ECO:0000256" key="2">
    <source>
        <dbReference type="ARBA" id="ARBA00023295"/>
    </source>
</evidence>
<evidence type="ECO:0000313" key="5">
    <source>
        <dbReference type="Proteomes" id="UP000199679"/>
    </source>
</evidence>
<dbReference type="InterPro" id="IPR001910">
    <property type="entry name" value="Inosine/uridine_hydrolase_dom"/>
</dbReference>
<proteinExistence type="predicted"/>
<dbReference type="PANTHER" id="PTHR12304">
    <property type="entry name" value="INOSINE-URIDINE PREFERRING NUCLEOSIDE HYDROLASE"/>
    <property type="match status" value="1"/>
</dbReference>
<evidence type="ECO:0000256" key="1">
    <source>
        <dbReference type="ARBA" id="ARBA00022801"/>
    </source>
</evidence>
<dbReference type="RefSeq" id="WP_197684599.1">
    <property type="nucleotide sequence ID" value="NZ_LT629740.1"/>
</dbReference>
<evidence type="ECO:0000259" key="3">
    <source>
        <dbReference type="Pfam" id="PF01156"/>
    </source>
</evidence>
<dbReference type="EMBL" id="LT629740">
    <property type="protein sequence ID" value="SDT04933.1"/>
    <property type="molecule type" value="Genomic_DNA"/>
</dbReference>
<dbReference type="InterPro" id="IPR023186">
    <property type="entry name" value="IUNH"/>
</dbReference>
<dbReference type="STRING" id="652787.SAMN05216490_2374"/>
<dbReference type="GO" id="GO:0005829">
    <property type="term" value="C:cytosol"/>
    <property type="evidence" value="ECO:0007669"/>
    <property type="project" value="TreeGrafter"/>
</dbReference>
<dbReference type="Gene3D" id="3.90.245.10">
    <property type="entry name" value="Ribonucleoside hydrolase-like"/>
    <property type="match status" value="1"/>
</dbReference>
<organism evidence="4 5">
    <name type="scientific">Mucilaginibacter mallensis</name>
    <dbReference type="NCBI Taxonomy" id="652787"/>
    <lineage>
        <taxon>Bacteria</taxon>
        <taxon>Pseudomonadati</taxon>
        <taxon>Bacteroidota</taxon>
        <taxon>Sphingobacteriia</taxon>
        <taxon>Sphingobacteriales</taxon>
        <taxon>Sphingobacteriaceae</taxon>
        <taxon>Mucilaginibacter</taxon>
    </lineage>
</organism>
<dbReference type="PANTHER" id="PTHR12304:SF4">
    <property type="entry name" value="URIDINE NUCLEOSIDASE"/>
    <property type="match status" value="1"/>
</dbReference>
<sequence>MSPLFAFCQTSSPITPRMRVIIDNDFGGDPDGLFQLTHLLLSPSVEIRAIIGTHLNAHDGFDPSKTQADNAAKKARELLSIMKIDGKIPVIAGSNSGMQNDSTPVKSDAVDFIIKEALRTDTKLPLYVLCGAGLTEIASAALTKPEIAGKLTLIWIGGPEYNDLALPPPNASPIEYNLNIDIYAARAVFNRSQINLWQLPRNVYRQAILPYSELVLKIKPNGEIGKYLYNTLENLMARMQKYKLNLGETYILGDSPLVLLTALQSSFEPDPSSSDYVNKPCPTISSSGIYQLNPGGRKIRVYQHIDTGLMFSDFFAKLELFKN</sequence>
<name>A0A1H1X6F2_MUCMA</name>
<dbReference type="Pfam" id="PF01156">
    <property type="entry name" value="IU_nuc_hydro"/>
    <property type="match status" value="1"/>
</dbReference>
<keyword evidence="5" id="KW-1185">Reference proteome</keyword>
<feature type="domain" description="Inosine/uridine-preferring nucleoside hydrolase" evidence="3">
    <location>
        <begin position="20"/>
        <end position="261"/>
    </location>
</feature>